<sequence length="376" mass="41565">MIRLYKLRDYDFRLVIALIVLSTIGVLLVGSADASLQNRQLMGMILGLVLMVIVSLMDFSWILNFSWLLYAGNILLLLGVRFFGSDAGGATRWISIGGFRFQPTELSKIIIILFFARFFMEHEEDLNTLRTLVKSAILLAVPLALIYIQPDLKNTITIAILFCIIIYMAGLSYKIIGGALLVAVPMAVVLLFIIMQPNQNLIPDYQRNRIMSFLNSEEDQYSDSVLQQENSVMAIGSGQLTGKGLNNNEVSSANNGDFVSENQTDFIFSVAGEELGFIGCTAILLLLLFIIFECIRISLRAKDLSGKLICCGMGALVGIQSFINIAVVTNIMPNTGTPLPFVSYGLTSMVSLYIGMGLVLNVGLQRYKKYREVDES</sequence>
<dbReference type="GO" id="GO:0051301">
    <property type="term" value="P:cell division"/>
    <property type="evidence" value="ECO:0007669"/>
    <property type="project" value="InterPro"/>
</dbReference>
<keyword evidence="3" id="KW-0133">Cell shape</keyword>
<proteinExistence type="predicted"/>
<dbReference type="GO" id="GO:0005886">
    <property type="term" value="C:plasma membrane"/>
    <property type="evidence" value="ECO:0007669"/>
    <property type="project" value="TreeGrafter"/>
</dbReference>
<dbReference type="PANTHER" id="PTHR30474:SF1">
    <property type="entry name" value="PEPTIDOGLYCAN GLYCOSYLTRANSFERASE MRDB"/>
    <property type="match status" value="1"/>
</dbReference>
<dbReference type="PANTHER" id="PTHR30474">
    <property type="entry name" value="CELL CYCLE PROTEIN"/>
    <property type="match status" value="1"/>
</dbReference>
<keyword evidence="5 6" id="KW-0472">Membrane</keyword>
<dbReference type="GO" id="GO:0032153">
    <property type="term" value="C:cell division site"/>
    <property type="evidence" value="ECO:0007669"/>
    <property type="project" value="TreeGrafter"/>
</dbReference>
<feature type="transmembrane region" description="Helical" evidence="6">
    <location>
        <begin position="275"/>
        <end position="295"/>
    </location>
</feature>
<organism evidence="7 8">
    <name type="scientific">Candidatus Blautia pullistercoris</name>
    <dbReference type="NCBI Taxonomy" id="2838499"/>
    <lineage>
        <taxon>Bacteria</taxon>
        <taxon>Bacillati</taxon>
        <taxon>Bacillota</taxon>
        <taxon>Clostridia</taxon>
        <taxon>Lachnospirales</taxon>
        <taxon>Lachnospiraceae</taxon>
        <taxon>Blautia</taxon>
    </lineage>
</organism>
<feature type="transmembrane region" description="Helical" evidence="6">
    <location>
        <begin position="178"/>
        <end position="195"/>
    </location>
</feature>
<dbReference type="Pfam" id="PF01098">
    <property type="entry name" value="FTSW_RODA_SPOVE"/>
    <property type="match status" value="1"/>
</dbReference>
<reference evidence="7" key="1">
    <citation type="journal article" date="2021" name="PeerJ">
        <title>Extensive microbial diversity within the chicken gut microbiome revealed by metagenomics and culture.</title>
        <authorList>
            <person name="Gilroy R."/>
            <person name="Ravi A."/>
            <person name="Getino M."/>
            <person name="Pursley I."/>
            <person name="Horton D.L."/>
            <person name="Alikhan N.F."/>
            <person name="Baker D."/>
            <person name="Gharbi K."/>
            <person name="Hall N."/>
            <person name="Watson M."/>
            <person name="Adriaenssens E.M."/>
            <person name="Foster-Nyarko E."/>
            <person name="Jarju S."/>
            <person name="Secka A."/>
            <person name="Antonio M."/>
            <person name="Oren A."/>
            <person name="Chaudhuri R.R."/>
            <person name="La Ragione R."/>
            <person name="Hildebrand F."/>
            <person name="Pallen M.J."/>
        </authorList>
    </citation>
    <scope>NUCLEOTIDE SEQUENCE</scope>
    <source>
        <strain evidence="7">ChiHjej12B11-1927</strain>
    </source>
</reference>
<evidence type="ECO:0000256" key="2">
    <source>
        <dbReference type="ARBA" id="ARBA00022692"/>
    </source>
</evidence>
<dbReference type="InterPro" id="IPR001182">
    <property type="entry name" value="FtsW/RodA"/>
</dbReference>
<reference evidence="7" key="2">
    <citation type="submission" date="2021-04" db="EMBL/GenBank/DDBJ databases">
        <authorList>
            <person name="Gilroy R."/>
        </authorList>
    </citation>
    <scope>NUCLEOTIDE SEQUENCE</scope>
    <source>
        <strain evidence="7">ChiHjej12B11-1927</strain>
    </source>
</reference>
<feature type="transmembrane region" description="Helical" evidence="6">
    <location>
        <begin position="132"/>
        <end position="149"/>
    </location>
</feature>
<accession>A0A9D1VQ44</accession>
<dbReference type="GO" id="GO:0015648">
    <property type="term" value="F:lipid-linked peptidoglycan transporter activity"/>
    <property type="evidence" value="ECO:0007669"/>
    <property type="project" value="TreeGrafter"/>
</dbReference>
<evidence type="ECO:0000313" key="7">
    <source>
        <dbReference type="EMBL" id="HIX39116.1"/>
    </source>
</evidence>
<comment type="subcellular location">
    <subcellularLocation>
        <location evidence="1">Membrane</location>
        <topology evidence="1">Multi-pass membrane protein</topology>
    </subcellularLocation>
</comment>
<dbReference type="EMBL" id="DXFG01000337">
    <property type="protein sequence ID" value="HIX39116.1"/>
    <property type="molecule type" value="Genomic_DNA"/>
</dbReference>
<comment type="caution">
    <text evidence="7">The sequence shown here is derived from an EMBL/GenBank/DDBJ whole genome shotgun (WGS) entry which is preliminary data.</text>
</comment>
<feature type="transmembrane region" description="Helical" evidence="6">
    <location>
        <begin position="67"/>
        <end position="84"/>
    </location>
</feature>
<gene>
    <name evidence="7" type="ORF">H9738_14840</name>
</gene>
<name>A0A9D1VQ44_9FIRM</name>
<evidence type="ECO:0000256" key="1">
    <source>
        <dbReference type="ARBA" id="ARBA00004141"/>
    </source>
</evidence>
<dbReference type="Proteomes" id="UP000824230">
    <property type="component" value="Unassembled WGS sequence"/>
</dbReference>
<feature type="transmembrane region" description="Helical" evidence="6">
    <location>
        <begin position="341"/>
        <end position="364"/>
    </location>
</feature>
<dbReference type="AlphaFoldDB" id="A0A9D1VQ44"/>
<keyword evidence="2 6" id="KW-0812">Transmembrane</keyword>
<feature type="transmembrane region" description="Helical" evidence="6">
    <location>
        <begin position="307"/>
        <end position="329"/>
    </location>
</feature>
<evidence type="ECO:0000256" key="3">
    <source>
        <dbReference type="ARBA" id="ARBA00022960"/>
    </source>
</evidence>
<evidence type="ECO:0000256" key="5">
    <source>
        <dbReference type="ARBA" id="ARBA00023136"/>
    </source>
</evidence>
<keyword evidence="4 6" id="KW-1133">Transmembrane helix</keyword>
<feature type="transmembrane region" description="Helical" evidence="6">
    <location>
        <begin position="155"/>
        <end position="171"/>
    </location>
</feature>
<protein>
    <submittedName>
        <fullName evidence="7">Rod shape-determining protein RodA</fullName>
    </submittedName>
</protein>
<evidence type="ECO:0000256" key="6">
    <source>
        <dbReference type="SAM" id="Phobius"/>
    </source>
</evidence>
<feature type="transmembrane region" description="Helical" evidence="6">
    <location>
        <begin position="12"/>
        <end position="29"/>
    </location>
</feature>
<feature type="transmembrane region" description="Helical" evidence="6">
    <location>
        <begin position="41"/>
        <end position="60"/>
    </location>
</feature>
<dbReference type="GO" id="GO:0008360">
    <property type="term" value="P:regulation of cell shape"/>
    <property type="evidence" value="ECO:0007669"/>
    <property type="project" value="UniProtKB-KW"/>
</dbReference>
<feature type="transmembrane region" description="Helical" evidence="6">
    <location>
        <begin position="104"/>
        <end position="120"/>
    </location>
</feature>
<evidence type="ECO:0000313" key="8">
    <source>
        <dbReference type="Proteomes" id="UP000824230"/>
    </source>
</evidence>
<evidence type="ECO:0000256" key="4">
    <source>
        <dbReference type="ARBA" id="ARBA00022989"/>
    </source>
</evidence>